<dbReference type="Proteomes" id="UP000186817">
    <property type="component" value="Unassembled WGS sequence"/>
</dbReference>
<keyword evidence="1" id="KW-0963">Cytoplasm</keyword>
<keyword evidence="4" id="KW-0479">Metal-binding</keyword>
<keyword evidence="4" id="KW-0863">Zinc-finger</keyword>
<evidence type="ECO:0000256" key="1">
    <source>
        <dbReference type="ARBA" id="ARBA00022490"/>
    </source>
</evidence>
<dbReference type="InterPro" id="IPR001878">
    <property type="entry name" value="Znf_CCHC"/>
</dbReference>
<proteinExistence type="predicted"/>
<dbReference type="InterPro" id="IPR000719">
    <property type="entry name" value="Prot_kinase_dom"/>
</dbReference>
<feature type="region of interest" description="Disordered" evidence="5">
    <location>
        <begin position="1720"/>
        <end position="1740"/>
    </location>
</feature>
<feature type="region of interest" description="Disordered" evidence="5">
    <location>
        <begin position="290"/>
        <end position="326"/>
    </location>
</feature>
<dbReference type="Gene3D" id="4.10.60.10">
    <property type="entry name" value="Zinc finger, CCHC-type"/>
    <property type="match status" value="1"/>
</dbReference>
<feature type="compositionally biased region" description="Basic and acidic residues" evidence="5">
    <location>
        <begin position="1876"/>
        <end position="1904"/>
    </location>
</feature>
<evidence type="ECO:0000313" key="8">
    <source>
        <dbReference type="Proteomes" id="UP000186817"/>
    </source>
</evidence>
<dbReference type="Pfam" id="PF00098">
    <property type="entry name" value="zf-CCHC"/>
    <property type="match status" value="1"/>
</dbReference>
<dbReference type="Pfam" id="PF00069">
    <property type="entry name" value="Pkinase"/>
    <property type="match status" value="1"/>
</dbReference>
<dbReference type="Gene3D" id="1.10.510.10">
    <property type="entry name" value="Transferase(Phosphotransferase) domain 1"/>
    <property type="match status" value="1"/>
</dbReference>
<accession>A0A1Q9CNL5</accession>
<feature type="region of interest" description="Disordered" evidence="5">
    <location>
        <begin position="1165"/>
        <end position="1219"/>
    </location>
</feature>
<dbReference type="Pfam" id="PF03588">
    <property type="entry name" value="Leu_Phe_trans"/>
    <property type="match status" value="1"/>
</dbReference>
<sequence length="2032" mass="223183">MGQRLAGHMARIPSSLALEDLEEILPHLVDEGLPDGGEFLVANLGEGERTASLIALMVWHGFLPMSGASRRRVGMLLGKMHLQRCVLEPSKTHVGKKVKKRAKAFRLSVNEAWSEVVDNIQRHTWTSAPGDCWLSDKMAQAYKDVESLGSKWLRGGIRFLSIELWNCQNGDLVAGEIGYTCGSTYSSCTGFSIKDKYPGAGCVQLAALGAWLAKQGFQIWDLGMELDYKLELGGQVVPRVEWAAMVRKLRHQETALPTPEGDEANAFSLLRILLPEQAAVPGELSEHLVAEGTGAEESKKTKKQKSKASRPSDDPMHPSARSSLAVFQQAAQPIRPEYGALSIDSSQVALKHMRAINAAIQRQIQQEVGDPVSPGPRRHSILAELNEAYTLTKRLYWFGEGCVKILSEPGRFRFPESEVLQDVKSENILWAQGCYKLADFGTAVLLDDELPSVQLHAAKRRDETGTLWIMAPELLGRRPYGLNCDIWPVATLGKPFNSKDCLCSELLAYRNSPEVHCPLHKALAPKSFWSFLLGGQGVSQHLDIFTFTGLQGQRHVLLDNYWENASDLSPLEAMLPMLAHSCYAARLGSTVQQPLANSGEDILQERQLAFLKKRSSFRWIYSEELKILVFEELLPSRLVRHCAKTRTGDRLLLPWRSSGWNRHKTPQKIRVLFVFENMVRDEETMKLATALSPVARRSELLLYSGSGAGELQPEAMNGPPGSFMEAWRGKGYGFGVPGLAPGPLAYATSRPIDQAGLRPGTGTTPVSPVSPLAPGQPLLGTSAPSGQTAAPANADGSVGATGGQQTVTSGASIAGGFANALGAAGQPGSSTMGESPKGVRSAFEMLGRRPPEDQGSTGMNTSDAIVKALTMAVSGERKVLPAWSGNTSTLRAWLRQLSFWELDNQVPKHRWGVKLFQAFPEGSIPRRIAEGLPMEVVMSENGYGAILTAVLEKFKPYLDAAGPAAIDVYFYQGDRAKGETFANYISAKELARQEVESLVGERIPERIAGRVLLRQASLSEAQRETLAIKHNALLTFEEVARALRPLDRPDALLRPMTSASLLANVPATSSYWTRDEENDAEAVDPAWQEGEEPEDDEDKAYVYEEPLFDEAGEPLLYFEADREYDEEEALYIWAYNDAYNQIYFDHGRTEAATFPAYQDVRREMQARRKGRQFYRSDDKKGKKGKGRGFSSGRPQKGRGKRPDRASKGKGRGSHRGSASDLLSRTRCYNCGELGHFSRDCPANQQPAAEGRTNFVVSQGQGALNRTFMQTSADLGSPNVSKDILVFAGVRTGSGQGLVDSAAEEGVIGSGAFARLKDALTQQGLRPIQVRGPAGACAGIGGNAQVLGIWDVPIGVCQTNGLLRVTEVQDVDGFETPLLLPVSFQELIGMVIDYDKAEVRTRQGRTSPMQRLPSGHRAISVVEFAGRWQLPREMQRGGKDPFQLPRNVRPSQKPGPVQRHRGVTVWLRHPCGTMQELAFLEGSRQCMVLPSECMSREMQSQLEPNRVTFLDTQPGQAPYVINDVWPGNLGSRQLDTTWTGTVIFQQLNPEPTSSTTSTANPSSTMPYSPQASSGSVAAALAEEASLGPQHFDMSDSDAAHDFEGVFSSVGAEVCLSSPLCTRSNHAVEVWQRVREKSRSVFSSVQASMKRGMPKHTAFFMAWARDRTQQQSMFTRLATFLALTSCHAASSARACARRAGRATEERTPTAWIGVVPEGVGQVGASHREDDHHGSRPNGGRCPDCATGPELYSVFFDSSTAQASPRTPEPEDCEHIQDQLRMRGNQAMHWWVCLNCGSRWERIEAATVNPGRGALPEQVKPVYRSTEPPRMLPPPRTGPHLGSITLEQARTKPSRSPTSVRFGESTTASTVAGYQKGTIVDKKNRVSERTEHHYPDEMFTHEPEYAKGRTNVGDSRGSASNSQALTLFRPGAPARDVDRVDARRVMQHRPSEWADYNTEEKTSGPMEKENAHTPRRSRSLPAGVHPIQDRSRRRQLQEQSNHPELFAINDSDPELGADKTPSSFSMVDPVEQDEL</sequence>
<keyword evidence="2 7" id="KW-0808">Transferase</keyword>
<dbReference type="SMART" id="SM00220">
    <property type="entry name" value="S_TKc"/>
    <property type="match status" value="1"/>
</dbReference>
<dbReference type="GO" id="GO:0030163">
    <property type="term" value="P:protein catabolic process"/>
    <property type="evidence" value="ECO:0007669"/>
    <property type="project" value="InterPro"/>
</dbReference>
<dbReference type="GO" id="GO:0005737">
    <property type="term" value="C:cytoplasm"/>
    <property type="evidence" value="ECO:0007669"/>
    <property type="project" value="TreeGrafter"/>
</dbReference>
<keyword evidence="3" id="KW-0012">Acyltransferase</keyword>
<evidence type="ECO:0000313" key="7">
    <source>
        <dbReference type="EMBL" id="OLP84514.1"/>
    </source>
</evidence>
<dbReference type="Gene3D" id="3.40.630.70">
    <property type="entry name" value="Leucyl/phenylalanyl-tRNA-protein transferase, C-terminal domain"/>
    <property type="match status" value="1"/>
</dbReference>
<dbReference type="InterPro" id="IPR004616">
    <property type="entry name" value="Leu/Phe-tRNA_Trfase"/>
</dbReference>
<evidence type="ECO:0000256" key="3">
    <source>
        <dbReference type="ARBA" id="ARBA00023315"/>
    </source>
</evidence>
<feature type="compositionally biased region" description="Low complexity" evidence="5">
    <location>
        <begin position="1548"/>
        <end position="1570"/>
    </location>
</feature>
<dbReference type="SUPFAM" id="SSF55729">
    <property type="entry name" value="Acyl-CoA N-acyltransferases (Nat)"/>
    <property type="match status" value="1"/>
</dbReference>
<feature type="domain" description="CCHC-type" evidence="6">
    <location>
        <begin position="1226"/>
        <end position="1241"/>
    </location>
</feature>
<evidence type="ECO:0000256" key="4">
    <source>
        <dbReference type="PROSITE-ProRule" id="PRU00047"/>
    </source>
</evidence>
<keyword evidence="4" id="KW-0862">Zinc</keyword>
<feature type="compositionally biased region" description="Polar residues" evidence="5">
    <location>
        <begin position="1851"/>
        <end position="1869"/>
    </location>
</feature>
<evidence type="ECO:0000259" key="6">
    <source>
        <dbReference type="PROSITE" id="PS50158"/>
    </source>
</evidence>
<dbReference type="OrthoDB" id="2122564at2759"/>
<dbReference type="EMBL" id="LSRX01001035">
    <property type="protein sequence ID" value="OLP84514.1"/>
    <property type="molecule type" value="Genomic_DNA"/>
</dbReference>
<dbReference type="PANTHER" id="PTHR30098">
    <property type="entry name" value="LEUCYL/PHENYLALANYL-TRNA--PROTEIN TRANSFERASE"/>
    <property type="match status" value="1"/>
</dbReference>
<keyword evidence="8" id="KW-1185">Reference proteome</keyword>
<reference evidence="7 8" key="1">
    <citation type="submission" date="2016-02" db="EMBL/GenBank/DDBJ databases">
        <title>Genome analysis of coral dinoflagellate symbionts highlights evolutionary adaptations to a symbiotic lifestyle.</title>
        <authorList>
            <person name="Aranda M."/>
            <person name="Li Y."/>
            <person name="Liew Y.J."/>
            <person name="Baumgarten S."/>
            <person name="Simakov O."/>
            <person name="Wilson M."/>
            <person name="Piel J."/>
            <person name="Ashoor H."/>
            <person name="Bougouffa S."/>
            <person name="Bajic V.B."/>
            <person name="Ryu T."/>
            <person name="Ravasi T."/>
            <person name="Bayer T."/>
            <person name="Micklem G."/>
            <person name="Kim H."/>
            <person name="Bhak J."/>
            <person name="Lajeunesse T.C."/>
            <person name="Voolstra C.R."/>
        </authorList>
    </citation>
    <scope>NUCLEOTIDE SEQUENCE [LARGE SCALE GENOMIC DNA]</scope>
    <source>
        <strain evidence="7 8">CCMP2467</strain>
    </source>
</reference>
<dbReference type="PANTHER" id="PTHR30098:SF2">
    <property type="entry name" value="LEUCYL_PHENYLALANYL-TRNA--PROTEIN TRANSFERASE"/>
    <property type="match status" value="1"/>
</dbReference>
<dbReference type="GO" id="GO:0004672">
    <property type="term" value="F:protein kinase activity"/>
    <property type="evidence" value="ECO:0007669"/>
    <property type="project" value="InterPro"/>
</dbReference>
<protein>
    <submittedName>
        <fullName evidence="7">Leucyl/phenylalanyl-tRNA--protein transferase</fullName>
    </submittedName>
</protein>
<organism evidence="7 8">
    <name type="scientific">Symbiodinium microadriaticum</name>
    <name type="common">Dinoflagellate</name>
    <name type="synonym">Zooxanthella microadriatica</name>
    <dbReference type="NCBI Taxonomy" id="2951"/>
    <lineage>
        <taxon>Eukaryota</taxon>
        <taxon>Sar</taxon>
        <taxon>Alveolata</taxon>
        <taxon>Dinophyceae</taxon>
        <taxon>Suessiales</taxon>
        <taxon>Symbiodiniaceae</taxon>
        <taxon>Symbiodinium</taxon>
    </lineage>
</organism>
<comment type="caution">
    <text evidence="7">The sequence shown here is derived from an EMBL/GenBank/DDBJ whole genome shotgun (WGS) entry which is preliminary data.</text>
</comment>
<dbReference type="GO" id="GO:0008270">
    <property type="term" value="F:zinc ion binding"/>
    <property type="evidence" value="ECO:0007669"/>
    <property type="project" value="UniProtKB-KW"/>
</dbReference>
<dbReference type="SUPFAM" id="SSF56112">
    <property type="entry name" value="Protein kinase-like (PK-like)"/>
    <property type="match status" value="1"/>
</dbReference>
<dbReference type="InterPro" id="IPR042203">
    <property type="entry name" value="Leu/Phe-tRNA_Trfase_C"/>
</dbReference>
<dbReference type="SUPFAM" id="SSF57756">
    <property type="entry name" value="Retrovirus zinc finger-like domains"/>
    <property type="match status" value="1"/>
</dbReference>
<dbReference type="GO" id="GO:0008914">
    <property type="term" value="F:leucyl-tRNA--protein transferase activity"/>
    <property type="evidence" value="ECO:0007669"/>
    <property type="project" value="InterPro"/>
</dbReference>
<evidence type="ECO:0000256" key="2">
    <source>
        <dbReference type="ARBA" id="ARBA00022679"/>
    </source>
</evidence>
<dbReference type="InterPro" id="IPR011009">
    <property type="entry name" value="Kinase-like_dom_sf"/>
</dbReference>
<dbReference type="InterPro" id="IPR016181">
    <property type="entry name" value="Acyl_CoA_acyltransferase"/>
</dbReference>
<feature type="region of interest" description="Disordered" evidence="5">
    <location>
        <begin position="1075"/>
        <end position="1097"/>
    </location>
</feature>
<name>A0A1Q9CNL5_SYMMI</name>
<feature type="region of interest" description="Disordered" evidence="5">
    <location>
        <begin position="752"/>
        <end position="803"/>
    </location>
</feature>
<dbReference type="SMART" id="SM00343">
    <property type="entry name" value="ZnF_C2HC"/>
    <property type="match status" value="1"/>
</dbReference>
<feature type="region of interest" description="Disordered" evidence="5">
    <location>
        <begin position="1547"/>
        <end position="1570"/>
    </location>
</feature>
<dbReference type="InterPro" id="IPR036875">
    <property type="entry name" value="Znf_CCHC_sf"/>
</dbReference>
<feature type="region of interest" description="Disordered" evidence="5">
    <location>
        <begin position="1436"/>
        <end position="1458"/>
    </location>
</feature>
<evidence type="ECO:0000256" key="5">
    <source>
        <dbReference type="SAM" id="MobiDB-lite"/>
    </source>
</evidence>
<dbReference type="GO" id="GO:0003676">
    <property type="term" value="F:nucleic acid binding"/>
    <property type="evidence" value="ECO:0007669"/>
    <property type="project" value="InterPro"/>
</dbReference>
<dbReference type="PROSITE" id="PS50158">
    <property type="entry name" value="ZF_CCHC"/>
    <property type="match status" value="1"/>
</dbReference>
<feature type="compositionally biased region" description="Basic and acidic residues" evidence="5">
    <location>
        <begin position="1932"/>
        <end position="1969"/>
    </location>
</feature>
<gene>
    <name evidence="7" type="primary">aat</name>
    <name evidence="7" type="ORF">AK812_SmicGene34606</name>
</gene>
<feature type="region of interest" description="Disordered" evidence="5">
    <location>
        <begin position="1809"/>
        <end position="2032"/>
    </location>
</feature>
<dbReference type="GO" id="GO:0005524">
    <property type="term" value="F:ATP binding"/>
    <property type="evidence" value="ECO:0007669"/>
    <property type="project" value="InterPro"/>
</dbReference>